<feature type="non-terminal residue" evidence="1">
    <location>
        <position position="132"/>
    </location>
</feature>
<dbReference type="RefSeq" id="WP_310866546.1">
    <property type="nucleotide sequence ID" value="NZ_JAVLSF010000884.1"/>
</dbReference>
<sequence length="132" mass="15001">YISQRNLLNPHSLGAPAFELRLTAKHDAVWHAGDIAEIQCGNSDTEIEQFISHHQLDAHTVVQQKNGSRQLFDALRYLNLRLDNAERFNNCDAQHCIDLLSPLPVREYSIASIPSDGYLSLVVRQQWHGDEL</sequence>
<protein>
    <submittedName>
        <fullName evidence="1">Uncharacterized protein</fullName>
    </submittedName>
</protein>
<dbReference type="AlphaFoldDB" id="A0AAJ2LNC0"/>
<name>A0AAJ2LNC0_9HYPH</name>
<feature type="non-terminal residue" evidence="1">
    <location>
        <position position="1"/>
    </location>
</feature>
<dbReference type="EMBL" id="JAVLSF010000884">
    <property type="protein sequence ID" value="MDR9778500.1"/>
    <property type="molecule type" value="Genomic_DNA"/>
</dbReference>
<comment type="caution">
    <text evidence="1">The sequence shown here is derived from an EMBL/GenBank/DDBJ whole genome shotgun (WGS) entry which is preliminary data.</text>
</comment>
<evidence type="ECO:0000313" key="2">
    <source>
        <dbReference type="Proteomes" id="UP001268610"/>
    </source>
</evidence>
<dbReference type="Proteomes" id="UP001268610">
    <property type="component" value="Unassembled WGS sequence"/>
</dbReference>
<proteinExistence type="predicted"/>
<reference evidence="1" key="1">
    <citation type="submission" date="2023-04" db="EMBL/GenBank/DDBJ databases">
        <title>Genomic characterization of faba bean (Vicia faba) microsymbionts in Mexican soils.</title>
        <authorList>
            <person name="Rivera Orduna F.N."/>
            <person name="Guevara-Luna J."/>
            <person name="Yan J."/>
            <person name="Arroyo-Herrera I."/>
            <person name="Li Y."/>
            <person name="Vasquez-Murrieta M.S."/>
            <person name="Wang E.T."/>
        </authorList>
    </citation>
    <scope>NUCLEOTIDE SEQUENCE</scope>
    <source>
        <strain evidence="1">CH26</strain>
    </source>
</reference>
<dbReference type="SUPFAM" id="SSF63380">
    <property type="entry name" value="Riboflavin synthase domain-like"/>
    <property type="match status" value="1"/>
</dbReference>
<dbReference type="InterPro" id="IPR017938">
    <property type="entry name" value="Riboflavin_synthase-like_b-brl"/>
</dbReference>
<evidence type="ECO:0000313" key="1">
    <source>
        <dbReference type="EMBL" id="MDR9778500.1"/>
    </source>
</evidence>
<organism evidence="1 2">
    <name type="scientific">Rhizobium hidalgonense</name>
    <dbReference type="NCBI Taxonomy" id="1538159"/>
    <lineage>
        <taxon>Bacteria</taxon>
        <taxon>Pseudomonadati</taxon>
        <taxon>Pseudomonadota</taxon>
        <taxon>Alphaproteobacteria</taxon>
        <taxon>Hyphomicrobiales</taxon>
        <taxon>Rhizobiaceae</taxon>
        <taxon>Rhizobium/Agrobacterium group</taxon>
        <taxon>Rhizobium</taxon>
    </lineage>
</organism>
<accession>A0AAJ2LNC0</accession>
<gene>
    <name evidence="1" type="ORF">RJJ65_38825</name>
</gene>